<name>A0ABP5AQ02_9MICO</name>
<keyword evidence="8" id="KW-0282">Flagellum</keyword>
<protein>
    <recommendedName>
        <fullName evidence="5">Flagellar hook-associated protein 2</fullName>
        <shortName evidence="5">HAP2</shortName>
    </recommendedName>
    <alternativeName>
        <fullName evidence="5">Flagellar cap protein</fullName>
    </alternativeName>
</protein>
<evidence type="ECO:0000259" key="6">
    <source>
        <dbReference type="Pfam" id="PF02465"/>
    </source>
</evidence>
<dbReference type="Proteomes" id="UP001501343">
    <property type="component" value="Unassembled WGS sequence"/>
</dbReference>
<evidence type="ECO:0000259" key="7">
    <source>
        <dbReference type="Pfam" id="PF07195"/>
    </source>
</evidence>
<dbReference type="InterPro" id="IPR003481">
    <property type="entry name" value="FliD_N"/>
</dbReference>
<dbReference type="InterPro" id="IPR010809">
    <property type="entry name" value="FliD_C"/>
</dbReference>
<keyword evidence="8" id="KW-0966">Cell projection</keyword>
<keyword evidence="3 5" id="KW-0175">Coiled coil</keyword>
<proteinExistence type="inferred from homology"/>
<comment type="caution">
    <text evidence="8">The sequence shown here is derived from an EMBL/GenBank/DDBJ whole genome shotgun (WGS) entry which is preliminary data.</text>
</comment>
<keyword evidence="8" id="KW-0969">Cilium</keyword>
<evidence type="ECO:0000313" key="9">
    <source>
        <dbReference type="Proteomes" id="UP001501343"/>
    </source>
</evidence>
<dbReference type="Pfam" id="PF02465">
    <property type="entry name" value="FliD_N"/>
    <property type="match status" value="1"/>
</dbReference>
<evidence type="ECO:0000256" key="3">
    <source>
        <dbReference type="ARBA" id="ARBA00023054"/>
    </source>
</evidence>
<evidence type="ECO:0000313" key="8">
    <source>
        <dbReference type="EMBL" id="GAA1917204.1"/>
    </source>
</evidence>
<keyword evidence="9" id="KW-1185">Reference proteome</keyword>
<accession>A0ABP5AQ02</accession>
<dbReference type="RefSeq" id="WP_248145492.1">
    <property type="nucleotide sequence ID" value="NZ_BAAAOF010000002.1"/>
</dbReference>
<dbReference type="PANTHER" id="PTHR30288:SF0">
    <property type="entry name" value="FLAGELLAR HOOK-ASSOCIATED PROTEIN 2"/>
    <property type="match status" value="1"/>
</dbReference>
<organism evidence="8 9">
    <name type="scientific">Microbacterium aoyamense</name>
    <dbReference type="NCBI Taxonomy" id="344166"/>
    <lineage>
        <taxon>Bacteria</taxon>
        <taxon>Bacillati</taxon>
        <taxon>Actinomycetota</taxon>
        <taxon>Actinomycetes</taxon>
        <taxon>Micrococcales</taxon>
        <taxon>Microbacteriaceae</taxon>
        <taxon>Microbacterium</taxon>
    </lineage>
</organism>
<comment type="function">
    <text evidence="5">Required for morphogenesis and for the elongation of the flagellar filament by facilitating polymerization of the flagellin monomers at the tip of growing filament. Forms a capping structure, which prevents flagellin subunits (transported through the central channel of the flagellum) from leaking out without polymerization at the distal end.</text>
</comment>
<evidence type="ECO:0000256" key="1">
    <source>
        <dbReference type="ARBA" id="ARBA00009764"/>
    </source>
</evidence>
<evidence type="ECO:0000256" key="5">
    <source>
        <dbReference type="RuleBase" id="RU362066"/>
    </source>
</evidence>
<comment type="subunit">
    <text evidence="2 5">Homopentamer.</text>
</comment>
<keyword evidence="4 5" id="KW-0975">Bacterial flagellum</keyword>
<feature type="coiled-coil region" evidence="5">
    <location>
        <begin position="410"/>
        <end position="437"/>
    </location>
</feature>
<sequence length="456" mass="46439">MKIDGLVSGLQTADIIDALMKVNAIPQSLLSAKITDRSSVVTNLQSLNTGLQQLFEKAKTAASSGSLAAFTATASHESVTVVAGAKAGALSTDIVVDATATAHSVVTAAAPSGAWGGTYTVVSADGTTTEVTGVGASPQDLAKAINAAKTGVTATVIPAGTDAGGSPLYRLQVTSDETGAAAAFALHRGTAAQVTAGTAVDVGAEAGAAVIATGADARIRLYAGTAAEQVLTSGTNTFAIAEDIDVTVSRASADPVTVSVARDAKAQTASAEAFVKEIAALLTRIDNGSKATIADQGEKTTLGVFTGDSTVRSLRTALTAAVQAPVDGISPSTLGISFDQKGVLSFDAEKFAQALADDPDAAQQMFSAIAGRVEATTSQYSDKYTGLLTQRITGQEAEVKSLRTQVERWDIRLEQRRATLERTYAQLEVQLSTLQSQSSWLGSQLEGLASSSTSSS</sequence>
<dbReference type="EMBL" id="BAAAOF010000002">
    <property type="protein sequence ID" value="GAA1917204.1"/>
    <property type="molecule type" value="Genomic_DNA"/>
</dbReference>
<dbReference type="InterPro" id="IPR040026">
    <property type="entry name" value="FliD"/>
</dbReference>
<evidence type="ECO:0000256" key="4">
    <source>
        <dbReference type="ARBA" id="ARBA00023143"/>
    </source>
</evidence>
<keyword evidence="5" id="KW-0964">Secreted</keyword>
<comment type="similarity">
    <text evidence="1 5">Belongs to the FliD family.</text>
</comment>
<dbReference type="Pfam" id="PF07195">
    <property type="entry name" value="FliD_C"/>
    <property type="match status" value="1"/>
</dbReference>
<comment type="subcellular location">
    <subcellularLocation>
        <location evidence="5">Secreted</location>
    </subcellularLocation>
    <subcellularLocation>
        <location evidence="5">Bacterial flagellum</location>
    </subcellularLocation>
</comment>
<gene>
    <name evidence="8" type="primary">fliD</name>
    <name evidence="8" type="ORF">GCM10009775_07050</name>
</gene>
<feature type="domain" description="Flagellar hook-associated protein 2 C-terminal" evidence="7">
    <location>
        <begin position="231"/>
        <end position="435"/>
    </location>
</feature>
<evidence type="ECO:0000256" key="2">
    <source>
        <dbReference type="ARBA" id="ARBA00011255"/>
    </source>
</evidence>
<feature type="domain" description="Flagellar hook-associated protein 2 N-terminal" evidence="6">
    <location>
        <begin position="8"/>
        <end position="103"/>
    </location>
</feature>
<reference evidence="9" key="1">
    <citation type="journal article" date="2019" name="Int. J. Syst. Evol. Microbiol.">
        <title>The Global Catalogue of Microorganisms (GCM) 10K type strain sequencing project: providing services to taxonomists for standard genome sequencing and annotation.</title>
        <authorList>
            <consortium name="The Broad Institute Genomics Platform"/>
            <consortium name="The Broad Institute Genome Sequencing Center for Infectious Disease"/>
            <person name="Wu L."/>
            <person name="Ma J."/>
        </authorList>
    </citation>
    <scope>NUCLEOTIDE SEQUENCE [LARGE SCALE GENOMIC DNA]</scope>
    <source>
        <strain evidence="9">JCM 14900</strain>
    </source>
</reference>
<dbReference type="PANTHER" id="PTHR30288">
    <property type="entry name" value="FLAGELLAR CAP/ASSEMBLY PROTEIN FLID"/>
    <property type="match status" value="1"/>
</dbReference>